<accession>A0A8X6FI03</accession>
<dbReference type="AlphaFoldDB" id="A0A8X6FI03"/>
<comment type="caution">
    <text evidence="1">The sequence shown here is derived from an EMBL/GenBank/DDBJ whole genome shotgun (WGS) entry which is preliminary data.</text>
</comment>
<dbReference type="InterPro" id="IPR052709">
    <property type="entry name" value="Transposase-MT_Hybrid"/>
</dbReference>
<dbReference type="Proteomes" id="UP000887116">
    <property type="component" value="Unassembled WGS sequence"/>
</dbReference>
<dbReference type="PANTHER" id="PTHR46060">
    <property type="entry name" value="MARINER MOS1 TRANSPOSASE-LIKE PROTEIN"/>
    <property type="match status" value="1"/>
</dbReference>
<gene>
    <name evidence="1" type="primary">X975_23124</name>
    <name evidence="1" type="ORF">TNCT_431031</name>
</gene>
<reference evidence="1" key="1">
    <citation type="submission" date="2020-07" db="EMBL/GenBank/DDBJ databases">
        <title>Multicomponent nature underlies the extraordinary mechanical properties of spider dragline silk.</title>
        <authorList>
            <person name="Kono N."/>
            <person name="Nakamura H."/>
            <person name="Mori M."/>
            <person name="Yoshida Y."/>
            <person name="Ohtoshi R."/>
            <person name="Malay A.D."/>
            <person name="Moran D.A.P."/>
            <person name="Tomita M."/>
            <person name="Numata K."/>
            <person name="Arakawa K."/>
        </authorList>
    </citation>
    <scope>NUCLEOTIDE SEQUENCE</scope>
</reference>
<dbReference type="EMBL" id="BMAO01012266">
    <property type="protein sequence ID" value="GFQ80201.1"/>
    <property type="molecule type" value="Genomic_DNA"/>
</dbReference>
<dbReference type="PANTHER" id="PTHR46060:SF1">
    <property type="entry name" value="MARINER MOS1 TRANSPOSASE-LIKE PROTEIN"/>
    <property type="match status" value="1"/>
</dbReference>
<evidence type="ECO:0000313" key="1">
    <source>
        <dbReference type="EMBL" id="GFQ80201.1"/>
    </source>
</evidence>
<evidence type="ECO:0000313" key="2">
    <source>
        <dbReference type="Proteomes" id="UP000887116"/>
    </source>
</evidence>
<sequence>MFAGTYKARPVVEMEASLEQAYAIEFCVRLQKSASETFDMIREAMSSTSIFRWDKAFGEGRQKVKDIEHERRLSTFITEAMINTAAIIIKEYRRIAVRQLHAFLNISVGSVHSIMAEHLQLKRV</sequence>
<organism evidence="1 2">
    <name type="scientific">Trichonephila clavata</name>
    <name type="common">Joro spider</name>
    <name type="synonym">Nephila clavata</name>
    <dbReference type="NCBI Taxonomy" id="2740835"/>
    <lineage>
        <taxon>Eukaryota</taxon>
        <taxon>Metazoa</taxon>
        <taxon>Ecdysozoa</taxon>
        <taxon>Arthropoda</taxon>
        <taxon>Chelicerata</taxon>
        <taxon>Arachnida</taxon>
        <taxon>Araneae</taxon>
        <taxon>Araneomorphae</taxon>
        <taxon>Entelegynae</taxon>
        <taxon>Araneoidea</taxon>
        <taxon>Nephilidae</taxon>
        <taxon>Trichonephila</taxon>
    </lineage>
</organism>
<protein>
    <submittedName>
        <fullName evidence="1">HTH_48 domain-containing protein</fullName>
    </submittedName>
</protein>
<name>A0A8X6FI03_TRICU</name>
<proteinExistence type="predicted"/>
<dbReference type="OrthoDB" id="6433839at2759"/>
<keyword evidence="2" id="KW-1185">Reference proteome</keyword>